<evidence type="ECO:0000313" key="5">
    <source>
        <dbReference type="EMBL" id="PRX47567.1"/>
    </source>
</evidence>
<dbReference type="SMART" id="SM00345">
    <property type="entry name" value="HTH_GNTR"/>
    <property type="match status" value="1"/>
</dbReference>
<dbReference type="PRINTS" id="PR00035">
    <property type="entry name" value="HTHGNTR"/>
</dbReference>
<protein>
    <submittedName>
        <fullName evidence="5">GntR family transcriptional regulator</fullName>
    </submittedName>
</protein>
<reference evidence="5 6" key="1">
    <citation type="submission" date="2018-03" db="EMBL/GenBank/DDBJ databases">
        <title>Genomic Encyclopedia of Type Strains, Phase III (KMG-III): the genomes of soil and plant-associated and newly described type strains.</title>
        <authorList>
            <person name="Whitman W."/>
        </authorList>
    </citation>
    <scope>NUCLEOTIDE SEQUENCE [LARGE SCALE GENOMIC DNA]</scope>
    <source>
        <strain evidence="5 6">CGMCC 4.7125</strain>
    </source>
</reference>
<dbReference type="AlphaFoldDB" id="A0A2T0LUT8"/>
<dbReference type="PROSITE" id="PS50949">
    <property type="entry name" value="HTH_GNTR"/>
    <property type="match status" value="1"/>
</dbReference>
<accession>A0A2T0LUT8</accession>
<dbReference type="PANTHER" id="PTHR44846:SF17">
    <property type="entry name" value="GNTR-FAMILY TRANSCRIPTIONAL REGULATOR"/>
    <property type="match status" value="1"/>
</dbReference>
<dbReference type="Pfam" id="PF07702">
    <property type="entry name" value="UTRA"/>
    <property type="match status" value="1"/>
</dbReference>
<dbReference type="GO" id="GO:0045892">
    <property type="term" value="P:negative regulation of DNA-templated transcription"/>
    <property type="evidence" value="ECO:0007669"/>
    <property type="project" value="TreeGrafter"/>
</dbReference>
<dbReference type="InterPro" id="IPR000524">
    <property type="entry name" value="Tscrpt_reg_HTH_GntR"/>
</dbReference>
<gene>
    <name evidence="5" type="ORF">B0I33_105146</name>
</gene>
<keyword evidence="1" id="KW-0805">Transcription regulation</keyword>
<dbReference type="Gene3D" id="1.10.10.10">
    <property type="entry name" value="Winged helix-like DNA-binding domain superfamily/Winged helix DNA-binding domain"/>
    <property type="match status" value="1"/>
</dbReference>
<keyword evidence="3" id="KW-0804">Transcription</keyword>
<dbReference type="Gene3D" id="3.40.1410.10">
    <property type="entry name" value="Chorismate lyase-like"/>
    <property type="match status" value="1"/>
</dbReference>
<keyword evidence="6" id="KW-1185">Reference proteome</keyword>
<comment type="caution">
    <text evidence="5">The sequence shown here is derived from an EMBL/GenBank/DDBJ whole genome shotgun (WGS) entry which is preliminary data.</text>
</comment>
<dbReference type="InterPro" id="IPR036390">
    <property type="entry name" value="WH_DNA-bd_sf"/>
</dbReference>
<dbReference type="CDD" id="cd07377">
    <property type="entry name" value="WHTH_GntR"/>
    <property type="match status" value="1"/>
</dbReference>
<organism evidence="5 6">
    <name type="scientific">Prauserella shujinwangii</name>
    <dbReference type="NCBI Taxonomy" id="1453103"/>
    <lineage>
        <taxon>Bacteria</taxon>
        <taxon>Bacillati</taxon>
        <taxon>Actinomycetota</taxon>
        <taxon>Actinomycetes</taxon>
        <taxon>Pseudonocardiales</taxon>
        <taxon>Pseudonocardiaceae</taxon>
        <taxon>Prauserella</taxon>
    </lineage>
</organism>
<keyword evidence="2" id="KW-0238">DNA-binding</keyword>
<dbReference type="InterPro" id="IPR036388">
    <property type="entry name" value="WH-like_DNA-bd_sf"/>
</dbReference>
<dbReference type="InterPro" id="IPR050679">
    <property type="entry name" value="Bact_HTH_transcr_reg"/>
</dbReference>
<dbReference type="GO" id="GO:0003700">
    <property type="term" value="F:DNA-binding transcription factor activity"/>
    <property type="evidence" value="ECO:0007669"/>
    <property type="project" value="InterPro"/>
</dbReference>
<dbReference type="RefSeq" id="WP_106179069.1">
    <property type="nucleotide sequence ID" value="NZ_PVNH01000005.1"/>
</dbReference>
<evidence type="ECO:0000313" key="6">
    <source>
        <dbReference type="Proteomes" id="UP000238362"/>
    </source>
</evidence>
<dbReference type="Pfam" id="PF00392">
    <property type="entry name" value="GntR"/>
    <property type="match status" value="1"/>
</dbReference>
<dbReference type="InterPro" id="IPR028978">
    <property type="entry name" value="Chorismate_lyase_/UTRA_dom_sf"/>
</dbReference>
<dbReference type="OrthoDB" id="3615556at2"/>
<evidence type="ECO:0000256" key="3">
    <source>
        <dbReference type="ARBA" id="ARBA00023163"/>
    </source>
</evidence>
<dbReference type="InterPro" id="IPR011663">
    <property type="entry name" value="UTRA"/>
</dbReference>
<proteinExistence type="predicted"/>
<evidence type="ECO:0000256" key="2">
    <source>
        <dbReference type="ARBA" id="ARBA00023125"/>
    </source>
</evidence>
<dbReference type="EMBL" id="PVNH01000005">
    <property type="protein sequence ID" value="PRX47567.1"/>
    <property type="molecule type" value="Genomic_DNA"/>
</dbReference>
<evidence type="ECO:0000256" key="1">
    <source>
        <dbReference type="ARBA" id="ARBA00023015"/>
    </source>
</evidence>
<dbReference type="SMART" id="SM00866">
    <property type="entry name" value="UTRA"/>
    <property type="match status" value="1"/>
</dbReference>
<name>A0A2T0LUT8_9PSEU</name>
<dbReference type="PANTHER" id="PTHR44846">
    <property type="entry name" value="MANNOSYL-D-GLYCERATE TRANSPORT/METABOLISM SYSTEM REPRESSOR MNGR-RELATED"/>
    <property type="match status" value="1"/>
</dbReference>
<dbReference type="GO" id="GO:0003677">
    <property type="term" value="F:DNA binding"/>
    <property type="evidence" value="ECO:0007669"/>
    <property type="project" value="UniProtKB-KW"/>
</dbReference>
<dbReference type="SUPFAM" id="SSF64288">
    <property type="entry name" value="Chorismate lyase-like"/>
    <property type="match status" value="1"/>
</dbReference>
<feature type="domain" description="HTH gntR-type" evidence="4">
    <location>
        <begin position="13"/>
        <end position="81"/>
    </location>
</feature>
<sequence>MLQLGEIDRADPRPPYRQIAAMLREAIESGGLEPGAKLPSEAALMEHFGVARMTARQAIQELRGEGLVIAEHGRGVFVRPMPPVRRLASDRFARAHRAAGKAAFLAEADKAGYQPGVDRIRVARAGAPKGIAERLRVEAETEVIVRERRYLANGRPVEIATSYLPVPVAGGTPVEDVDPGPGGIYARLEDAGHTLERFTEEVGARMPTPDERNALEIGPGVPVLTVVRTAFDTEGAAVEVCDTVKAAPAYLLEYDFPAR</sequence>
<dbReference type="SUPFAM" id="SSF46785">
    <property type="entry name" value="Winged helix' DNA-binding domain"/>
    <property type="match status" value="1"/>
</dbReference>
<dbReference type="Proteomes" id="UP000238362">
    <property type="component" value="Unassembled WGS sequence"/>
</dbReference>
<evidence type="ECO:0000259" key="4">
    <source>
        <dbReference type="PROSITE" id="PS50949"/>
    </source>
</evidence>